<evidence type="ECO:0000259" key="2">
    <source>
        <dbReference type="Pfam" id="PF00857"/>
    </source>
</evidence>
<feature type="domain" description="Isochorismatase-like" evidence="2">
    <location>
        <begin position="20"/>
        <end position="168"/>
    </location>
</feature>
<accession>A0AAE1QK64</accession>
<proteinExistence type="inferred from homology"/>
<dbReference type="InterPro" id="IPR036380">
    <property type="entry name" value="Isochorismatase-like_sf"/>
</dbReference>
<keyword evidence="4" id="KW-1185">Reference proteome</keyword>
<reference evidence="3" key="1">
    <citation type="submission" date="2023-11" db="EMBL/GenBank/DDBJ databases">
        <title>Genome assemblies of two species of porcelain crab, Petrolisthes cinctipes and Petrolisthes manimaculis (Anomura: Porcellanidae).</title>
        <authorList>
            <person name="Angst P."/>
        </authorList>
    </citation>
    <scope>NUCLEOTIDE SEQUENCE</scope>
    <source>
        <strain evidence="3">PB745_02</strain>
        <tissue evidence="3">Gill</tissue>
    </source>
</reference>
<evidence type="ECO:0000256" key="1">
    <source>
        <dbReference type="ARBA" id="ARBA00006336"/>
    </source>
</evidence>
<dbReference type="EMBL" id="JAWZYT010000114">
    <property type="protein sequence ID" value="KAK4327908.1"/>
    <property type="molecule type" value="Genomic_DNA"/>
</dbReference>
<dbReference type="PANTHER" id="PTHR14119:SF3">
    <property type="entry name" value="ISOCHORISMATASE DOMAIN-CONTAINING PROTEIN 2"/>
    <property type="match status" value="1"/>
</dbReference>
<name>A0AAE1QK64_9EUCA</name>
<gene>
    <name evidence="3" type="ORF">Pmani_001658</name>
</gene>
<dbReference type="Proteomes" id="UP001292094">
    <property type="component" value="Unassembled WGS sequence"/>
</dbReference>
<dbReference type="Gene3D" id="3.40.50.850">
    <property type="entry name" value="Isochorismatase-like"/>
    <property type="match status" value="1"/>
</dbReference>
<dbReference type="CDD" id="cd01012">
    <property type="entry name" value="YcaC_related"/>
    <property type="match status" value="1"/>
</dbReference>
<dbReference type="InterPro" id="IPR050993">
    <property type="entry name" value="Isochorismatase_domain"/>
</dbReference>
<evidence type="ECO:0000313" key="3">
    <source>
        <dbReference type="EMBL" id="KAK4327908.1"/>
    </source>
</evidence>
<protein>
    <recommendedName>
        <fullName evidence="2">Isochorismatase-like domain-containing protein</fullName>
    </recommendedName>
</protein>
<dbReference type="InterPro" id="IPR000868">
    <property type="entry name" value="Isochorismatase-like_dom"/>
</dbReference>
<organism evidence="3 4">
    <name type="scientific">Petrolisthes manimaculis</name>
    <dbReference type="NCBI Taxonomy" id="1843537"/>
    <lineage>
        <taxon>Eukaryota</taxon>
        <taxon>Metazoa</taxon>
        <taxon>Ecdysozoa</taxon>
        <taxon>Arthropoda</taxon>
        <taxon>Crustacea</taxon>
        <taxon>Multicrustacea</taxon>
        <taxon>Malacostraca</taxon>
        <taxon>Eumalacostraca</taxon>
        <taxon>Eucarida</taxon>
        <taxon>Decapoda</taxon>
        <taxon>Pleocyemata</taxon>
        <taxon>Anomura</taxon>
        <taxon>Galatheoidea</taxon>
        <taxon>Porcellanidae</taxon>
        <taxon>Petrolisthes</taxon>
    </lineage>
</organism>
<dbReference type="SUPFAM" id="SSF52499">
    <property type="entry name" value="Isochorismatase-like hydrolases"/>
    <property type="match status" value="1"/>
</dbReference>
<dbReference type="PANTHER" id="PTHR14119">
    <property type="entry name" value="HYDROLASE"/>
    <property type="match status" value="1"/>
</dbReference>
<comment type="similarity">
    <text evidence="1">Belongs to the isochorismatase family.</text>
</comment>
<dbReference type="AlphaFoldDB" id="A0AAE1QK64"/>
<sequence>MAGSMTRAPRHLGRLVPQNTCLFLCDMQEKFRNSIQYFPQIVEVSNRLLRAFKILDLPIVCTEQYPKGLGNTVPELGVAENNVPVFDKTKFTMCLPPIQEIIKDKEIKAIVLCGIESHVCVQLTCLDLLESGLDVHVVVDACSSRSMVDRMYSFERMRDSGAFLTTSESVILGLAGGSSHPSFKQLQKVIWESAPDTGLLPARQTPLLKAIADQGKEAKL</sequence>
<comment type="caution">
    <text evidence="3">The sequence shown here is derived from an EMBL/GenBank/DDBJ whole genome shotgun (WGS) entry which is preliminary data.</text>
</comment>
<evidence type="ECO:0000313" key="4">
    <source>
        <dbReference type="Proteomes" id="UP001292094"/>
    </source>
</evidence>
<dbReference type="Pfam" id="PF00857">
    <property type="entry name" value="Isochorismatase"/>
    <property type="match status" value="1"/>
</dbReference>
<dbReference type="FunFam" id="3.40.50.850:FF:000001">
    <property type="entry name" value="Isochorismatase domain-containing protein 1"/>
    <property type="match status" value="1"/>
</dbReference>